<dbReference type="Pfam" id="PF03717">
    <property type="entry name" value="PBP_dimer"/>
    <property type="match status" value="1"/>
</dbReference>
<comment type="subcellular location">
    <subcellularLocation>
        <location evidence="1">Membrane</location>
    </subcellularLocation>
</comment>
<dbReference type="SUPFAM" id="SSF56519">
    <property type="entry name" value="Penicillin binding protein dimerisation domain"/>
    <property type="match status" value="1"/>
</dbReference>
<keyword evidence="4" id="KW-0812">Transmembrane</keyword>
<evidence type="ECO:0000313" key="7">
    <source>
        <dbReference type="EMBL" id="MDO3679278.1"/>
    </source>
</evidence>
<evidence type="ECO:0000259" key="5">
    <source>
        <dbReference type="Pfam" id="PF00905"/>
    </source>
</evidence>
<proteinExistence type="inferred from homology"/>
<dbReference type="RefSeq" id="WP_302879496.1">
    <property type="nucleotide sequence ID" value="NZ_JARLKN010000046.1"/>
</dbReference>
<evidence type="ECO:0000256" key="3">
    <source>
        <dbReference type="ARBA" id="ARBA00023136"/>
    </source>
</evidence>
<evidence type="ECO:0000259" key="6">
    <source>
        <dbReference type="Pfam" id="PF03717"/>
    </source>
</evidence>
<comment type="caution">
    <text evidence="7">The sequence shown here is derived from an EMBL/GenBank/DDBJ whole genome shotgun (WGS) entry which is preliminary data.</text>
</comment>
<organism evidence="7 8">
    <name type="scientific">Paenibacillus ehimensis</name>
    <dbReference type="NCBI Taxonomy" id="79264"/>
    <lineage>
        <taxon>Bacteria</taxon>
        <taxon>Bacillati</taxon>
        <taxon>Bacillota</taxon>
        <taxon>Bacilli</taxon>
        <taxon>Bacillales</taxon>
        <taxon>Paenibacillaceae</taxon>
        <taxon>Paenibacillus</taxon>
    </lineage>
</organism>
<dbReference type="Pfam" id="PF00905">
    <property type="entry name" value="Transpeptidase"/>
    <property type="match status" value="1"/>
</dbReference>
<dbReference type="Proteomes" id="UP001168883">
    <property type="component" value="Unassembled WGS sequence"/>
</dbReference>
<evidence type="ECO:0000256" key="4">
    <source>
        <dbReference type="SAM" id="Phobius"/>
    </source>
</evidence>
<keyword evidence="3 4" id="KW-0472">Membrane</keyword>
<gene>
    <name evidence="7" type="ORF">Q3C12_19910</name>
</gene>
<dbReference type="Gene3D" id="3.40.710.10">
    <property type="entry name" value="DD-peptidase/beta-lactamase superfamily"/>
    <property type="match status" value="1"/>
</dbReference>
<dbReference type="InterPro" id="IPR001460">
    <property type="entry name" value="PCN-bd_Tpept"/>
</dbReference>
<sequence length="606" mass="66383">MDNGSKLQKNRIFIVLLLVIGVLTAWNLRLLWIQVAASRSWTERKIDLVENSVIQRAQGLVLDSGRGDFTDRNGVPLTGTPQKALIVFPIHEEEAAGNDTANAMDRVASIINVPLSAWQSFVRPLKGPAIWSVSGRPVSLTDAQAAKIEALGLKSVRAMTIKQRYAERQPASQVLGFIGQNPERITRQFTDQFHKGELQLTSRIGNSGLEKTFEPWLQGIGPSSVSLFTDGLKRPLPGLDMRQLAPSNPYYPLKVITTLDSGIQLQIERALERLHVTEGAVVVLDIRNGDTIAMASTPAFQPDHVDPAQGNWSNKALKAVAPGSIFKTVTAAAALEEKAVKAQETFDCEGTLGKYGFTCWKKEGHGTLTLEEGFAQSCNIVFAKAAQRLGGDKLEAYARRLGLEMPVGWSGDVLRRKGFRQWDAEEQGQIYAAASDKTDEGALVQTAIGQRDVLITPLQAANLIVTLYNQGKVASPRIVQEIRFQNDRLYQSFRPHELVPAKPIKPATAKRLLGWMTETVERGTGKALRSAKWGLAGKSGTAQVRLTNGQPGENHWFIGYGPTEQPRYAAAVLVQNVPEGSSHKAIPLFKEVMDILADSSKKKSRS</sequence>
<dbReference type="EMBL" id="JAUMKJ010000025">
    <property type="protein sequence ID" value="MDO3679278.1"/>
    <property type="molecule type" value="Genomic_DNA"/>
</dbReference>
<dbReference type="InterPro" id="IPR012338">
    <property type="entry name" value="Beta-lactam/transpept-like"/>
</dbReference>
<feature type="domain" description="Penicillin-binding protein transpeptidase" evidence="5">
    <location>
        <begin position="279"/>
        <end position="594"/>
    </location>
</feature>
<dbReference type="PANTHER" id="PTHR30627">
    <property type="entry name" value="PEPTIDOGLYCAN D,D-TRANSPEPTIDASE"/>
    <property type="match status" value="1"/>
</dbReference>
<dbReference type="PANTHER" id="PTHR30627:SF24">
    <property type="entry name" value="PENICILLIN-BINDING PROTEIN 4B"/>
    <property type="match status" value="1"/>
</dbReference>
<dbReference type="SUPFAM" id="SSF56601">
    <property type="entry name" value="beta-lactamase/transpeptidase-like"/>
    <property type="match status" value="1"/>
</dbReference>
<evidence type="ECO:0000256" key="2">
    <source>
        <dbReference type="ARBA" id="ARBA00007171"/>
    </source>
</evidence>
<dbReference type="InterPro" id="IPR050515">
    <property type="entry name" value="Beta-lactam/transpept"/>
</dbReference>
<comment type="similarity">
    <text evidence="2">Belongs to the transpeptidase family.</text>
</comment>
<dbReference type="InterPro" id="IPR005311">
    <property type="entry name" value="PBP_dimer"/>
</dbReference>
<name>A0ABT8VE69_9BACL</name>
<dbReference type="Gene3D" id="3.90.1310.10">
    <property type="entry name" value="Penicillin-binding protein 2a (Domain 2)"/>
    <property type="match status" value="1"/>
</dbReference>
<feature type="transmembrane region" description="Helical" evidence="4">
    <location>
        <begin position="12"/>
        <end position="32"/>
    </location>
</feature>
<evidence type="ECO:0000313" key="8">
    <source>
        <dbReference type="Proteomes" id="UP001168883"/>
    </source>
</evidence>
<keyword evidence="4" id="KW-1133">Transmembrane helix</keyword>
<reference evidence="7" key="1">
    <citation type="submission" date="2023-07" db="EMBL/GenBank/DDBJ databases">
        <authorList>
            <person name="Aktuganov G."/>
            <person name="Boyko T."/>
            <person name="Delegan Y."/>
            <person name="Galimzianova N."/>
            <person name="Gilvanova E."/>
            <person name="Korobov V."/>
            <person name="Kuzmina L."/>
            <person name="Melentiev A."/>
            <person name="Milman P."/>
            <person name="Ryabova A."/>
            <person name="Stupak E."/>
            <person name="Yasakov T."/>
            <person name="Zharikova N."/>
            <person name="Zhurenko E."/>
        </authorList>
    </citation>
    <scope>NUCLEOTIDE SEQUENCE</scope>
    <source>
        <strain evidence="7">IB-739</strain>
    </source>
</reference>
<feature type="domain" description="Penicillin-binding protein dimerisation" evidence="6">
    <location>
        <begin position="64"/>
        <end position="220"/>
    </location>
</feature>
<protein>
    <submittedName>
        <fullName evidence="7">Penicillin-binding transpeptidase domain-containing protein</fullName>
    </submittedName>
</protein>
<dbReference type="InterPro" id="IPR036138">
    <property type="entry name" value="PBP_dimer_sf"/>
</dbReference>
<accession>A0ABT8VE69</accession>
<evidence type="ECO:0000256" key="1">
    <source>
        <dbReference type="ARBA" id="ARBA00004370"/>
    </source>
</evidence>
<keyword evidence="8" id="KW-1185">Reference proteome</keyword>